<sequence>MSRPEPLPEHLASGPFTVSEADAAPLTRGRLRSSDLAAPFKGIRLPRALLENAEPDKQLTLLCDAYQKQMPRNWFFSGPTAARIMGVPLPSRLENVEVHVTAVGAFAPRGRYVIGHTTRSAETSWFERKRVRVPHQVFCELASVLELDELIAAGDRMLCDKPYLLATRRHLEGAVAAHDSGRGAEAARGAAAAQRGCLVPARDLGTAGPPAGRDAGARAQSPDLRTRRQARRDRRPCLREAEDRHRVRG</sequence>
<keyword evidence="3" id="KW-1185">Reference proteome</keyword>
<organism evidence="2 3">
    <name type="scientific">Gryllotalpicola koreensis</name>
    <dbReference type="NCBI Taxonomy" id="993086"/>
    <lineage>
        <taxon>Bacteria</taxon>
        <taxon>Bacillati</taxon>
        <taxon>Actinomycetota</taxon>
        <taxon>Actinomycetes</taxon>
        <taxon>Micrococcales</taxon>
        <taxon>Microbacteriaceae</taxon>
        <taxon>Gryllotalpicola</taxon>
    </lineage>
</organism>
<dbReference type="EMBL" id="BAABBW010000005">
    <property type="protein sequence ID" value="GAA4178542.1"/>
    <property type="molecule type" value="Genomic_DNA"/>
</dbReference>
<dbReference type="Proteomes" id="UP001501079">
    <property type="component" value="Unassembled WGS sequence"/>
</dbReference>
<evidence type="ECO:0000313" key="3">
    <source>
        <dbReference type="Proteomes" id="UP001501079"/>
    </source>
</evidence>
<feature type="compositionally biased region" description="Low complexity" evidence="1">
    <location>
        <begin position="205"/>
        <end position="219"/>
    </location>
</feature>
<comment type="caution">
    <text evidence="2">The sequence shown here is derived from an EMBL/GenBank/DDBJ whole genome shotgun (WGS) entry which is preliminary data.</text>
</comment>
<reference evidence="3" key="1">
    <citation type="journal article" date="2019" name="Int. J. Syst. Evol. Microbiol.">
        <title>The Global Catalogue of Microorganisms (GCM) 10K type strain sequencing project: providing services to taxonomists for standard genome sequencing and annotation.</title>
        <authorList>
            <consortium name="The Broad Institute Genomics Platform"/>
            <consortium name="The Broad Institute Genome Sequencing Center for Infectious Disease"/>
            <person name="Wu L."/>
            <person name="Ma J."/>
        </authorList>
    </citation>
    <scope>NUCLEOTIDE SEQUENCE [LARGE SCALE GENOMIC DNA]</scope>
    <source>
        <strain evidence="3">JCM 17591</strain>
    </source>
</reference>
<gene>
    <name evidence="2" type="ORF">GCM10022287_28990</name>
</gene>
<name>A0ABP8A607_9MICO</name>
<feature type="region of interest" description="Disordered" evidence="1">
    <location>
        <begin position="201"/>
        <end position="249"/>
    </location>
</feature>
<accession>A0ABP8A607</accession>
<evidence type="ECO:0000256" key="1">
    <source>
        <dbReference type="SAM" id="MobiDB-lite"/>
    </source>
</evidence>
<proteinExistence type="predicted"/>
<feature type="compositionally biased region" description="Basic and acidic residues" evidence="1">
    <location>
        <begin position="235"/>
        <end position="249"/>
    </location>
</feature>
<protein>
    <submittedName>
        <fullName evidence="2">Uncharacterized protein</fullName>
    </submittedName>
</protein>
<evidence type="ECO:0000313" key="2">
    <source>
        <dbReference type="EMBL" id="GAA4178542.1"/>
    </source>
</evidence>